<dbReference type="Pfam" id="PF13560">
    <property type="entry name" value="HTH_31"/>
    <property type="match status" value="1"/>
</dbReference>
<dbReference type="InterPro" id="IPR001387">
    <property type="entry name" value="Cro/C1-type_HTH"/>
</dbReference>
<dbReference type="Pfam" id="PF19054">
    <property type="entry name" value="DUF5753"/>
    <property type="match status" value="1"/>
</dbReference>
<evidence type="ECO:0000313" key="2">
    <source>
        <dbReference type="EMBL" id="SNS48994.1"/>
    </source>
</evidence>
<reference evidence="3" key="1">
    <citation type="submission" date="2017-06" db="EMBL/GenBank/DDBJ databases">
        <authorList>
            <person name="Varghese N."/>
            <person name="Submissions S."/>
        </authorList>
    </citation>
    <scope>NUCLEOTIDE SEQUENCE [LARGE SCALE GENOMIC DNA]</scope>
    <source>
        <strain evidence="3">DSM 44485</strain>
    </source>
</reference>
<protein>
    <submittedName>
        <fullName evidence="2">Helix-turn-helix domain-containing protein</fullName>
    </submittedName>
</protein>
<dbReference type="GO" id="GO:0003677">
    <property type="term" value="F:DNA binding"/>
    <property type="evidence" value="ECO:0007669"/>
    <property type="project" value="InterPro"/>
</dbReference>
<dbReference type="SMART" id="SM00530">
    <property type="entry name" value="HTH_XRE"/>
    <property type="match status" value="1"/>
</dbReference>
<name>A0A239EYS7_9ACTN</name>
<dbReference type="OrthoDB" id="3466567at2"/>
<feature type="domain" description="HTH cro/C1-type" evidence="1">
    <location>
        <begin position="20"/>
        <end position="72"/>
    </location>
</feature>
<sequence length="274" mass="31144">MGSRREAYEDPAIQTFAAEVTAWRSEAQLSKQDLAEKLGYTPQWLGQIEAGKNIPSEKFAQDLDTFFRTNGLFSRLWKRIIDTRHRTIRPPGFDQYLEMEAEAATIRAFDVAMVNGLLQTESYIRTVLGRNQRPDMVDQLVKDRLKRQELFTAEDAPQAWFTIDEFALRRMIGGPTVVREQLQHLLSISELPNVWIDVVPQDAGYYPGLGGSFIMLSFEDSTDVAYIEAGGQGMLLQEKKSVAECAVLYNLLRGDALRTDESRRLIESLMEELG</sequence>
<dbReference type="CDD" id="cd00093">
    <property type="entry name" value="HTH_XRE"/>
    <property type="match status" value="1"/>
</dbReference>
<evidence type="ECO:0000313" key="3">
    <source>
        <dbReference type="Proteomes" id="UP000198420"/>
    </source>
</evidence>
<accession>A0A239EYS7</accession>
<organism evidence="2 3">
    <name type="scientific">Actinomadura mexicana</name>
    <dbReference type="NCBI Taxonomy" id="134959"/>
    <lineage>
        <taxon>Bacteria</taxon>
        <taxon>Bacillati</taxon>
        <taxon>Actinomycetota</taxon>
        <taxon>Actinomycetes</taxon>
        <taxon>Streptosporangiales</taxon>
        <taxon>Thermomonosporaceae</taxon>
        <taxon>Actinomadura</taxon>
    </lineage>
</organism>
<dbReference type="RefSeq" id="WP_089315971.1">
    <property type="nucleotide sequence ID" value="NZ_FZNP01000018.1"/>
</dbReference>
<dbReference type="SUPFAM" id="SSF47413">
    <property type="entry name" value="lambda repressor-like DNA-binding domains"/>
    <property type="match status" value="1"/>
</dbReference>
<proteinExistence type="predicted"/>
<dbReference type="InterPro" id="IPR043917">
    <property type="entry name" value="DUF5753"/>
</dbReference>
<keyword evidence="3" id="KW-1185">Reference proteome</keyword>
<dbReference type="PROSITE" id="PS50943">
    <property type="entry name" value="HTH_CROC1"/>
    <property type="match status" value="1"/>
</dbReference>
<dbReference type="Gene3D" id="1.10.260.40">
    <property type="entry name" value="lambda repressor-like DNA-binding domains"/>
    <property type="match status" value="1"/>
</dbReference>
<dbReference type="InterPro" id="IPR010982">
    <property type="entry name" value="Lambda_DNA-bd_dom_sf"/>
</dbReference>
<dbReference type="Proteomes" id="UP000198420">
    <property type="component" value="Unassembled WGS sequence"/>
</dbReference>
<dbReference type="EMBL" id="FZNP01000018">
    <property type="protein sequence ID" value="SNS48994.1"/>
    <property type="molecule type" value="Genomic_DNA"/>
</dbReference>
<dbReference type="AlphaFoldDB" id="A0A239EYS7"/>
<gene>
    <name evidence="2" type="ORF">SAMN06265355_118131</name>
</gene>
<evidence type="ECO:0000259" key="1">
    <source>
        <dbReference type="PROSITE" id="PS50943"/>
    </source>
</evidence>